<dbReference type="PROSITE" id="PS51794">
    <property type="entry name" value="DAC"/>
    <property type="match status" value="1"/>
</dbReference>
<evidence type="ECO:0000259" key="6">
    <source>
        <dbReference type="PROSITE" id="PS51794"/>
    </source>
</evidence>
<dbReference type="AlphaFoldDB" id="A0A9D9N1T2"/>
<accession>A0A9D9N1T2</accession>
<keyword evidence="3" id="KW-0548">Nucleotidyltransferase</keyword>
<organism evidence="7 8">
    <name type="scientific">Candidatus Gallitreponema excrementavium</name>
    <dbReference type="NCBI Taxonomy" id="2840840"/>
    <lineage>
        <taxon>Bacteria</taxon>
        <taxon>Pseudomonadati</taxon>
        <taxon>Spirochaetota</taxon>
        <taxon>Spirochaetia</taxon>
        <taxon>Spirochaetales</taxon>
        <taxon>Candidatus Gallitreponema</taxon>
    </lineage>
</organism>
<sequence length="82" mass="9151">LPLSMQQDIKKTFGTRHRAALGLSEITDSIVLIVSEETGAISLAYDSKIYYDLNSSDIKTQLSMLLTDYQDSVSQEASEYEN</sequence>
<evidence type="ECO:0000256" key="2">
    <source>
        <dbReference type="ARBA" id="ARBA00022679"/>
    </source>
</evidence>
<keyword evidence="5" id="KW-0067">ATP-binding</keyword>
<dbReference type="Gene3D" id="3.40.1700.10">
    <property type="entry name" value="DNA integrity scanning protein, DisA, N-terminal domain"/>
    <property type="match status" value="1"/>
</dbReference>
<name>A0A9D9N1T2_9SPIR</name>
<comment type="catalytic activity">
    <reaction evidence="1">
        <text>2 ATP = 3',3'-c-di-AMP + 2 diphosphate</text>
        <dbReference type="Rhea" id="RHEA:35655"/>
        <dbReference type="ChEBI" id="CHEBI:30616"/>
        <dbReference type="ChEBI" id="CHEBI:33019"/>
        <dbReference type="ChEBI" id="CHEBI:71500"/>
        <dbReference type="EC" id="2.7.7.85"/>
    </reaction>
</comment>
<dbReference type="InterPro" id="IPR036888">
    <property type="entry name" value="DNA_integrity_DisA_N_sf"/>
</dbReference>
<feature type="domain" description="DAC" evidence="6">
    <location>
        <begin position="1"/>
        <end position="55"/>
    </location>
</feature>
<gene>
    <name evidence="7" type="ORF">IAA81_03275</name>
</gene>
<evidence type="ECO:0000256" key="5">
    <source>
        <dbReference type="ARBA" id="ARBA00022840"/>
    </source>
</evidence>
<keyword evidence="4" id="KW-0547">Nucleotide-binding</keyword>
<reference evidence="7" key="2">
    <citation type="journal article" date="2021" name="PeerJ">
        <title>Extensive microbial diversity within the chicken gut microbiome revealed by metagenomics and culture.</title>
        <authorList>
            <person name="Gilroy R."/>
            <person name="Ravi A."/>
            <person name="Getino M."/>
            <person name="Pursley I."/>
            <person name="Horton D.L."/>
            <person name="Alikhan N.F."/>
            <person name="Baker D."/>
            <person name="Gharbi K."/>
            <person name="Hall N."/>
            <person name="Watson M."/>
            <person name="Adriaenssens E.M."/>
            <person name="Foster-Nyarko E."/>
            <person name="Jarju S."/>
            <person name="Secka A."/>
            <person name="Antonio M."/>
            <person name="Oren A."/>
            <person name="Chaudhuri R.R."/>
            <person name="La Ragione R."/>
            <person name="Hildebrand F."/>
            <person name="Pallen M.J."/>
        </authorList>
    </citation>
    <scope>NUCLEOTIDE SEQUENCE</scope>
    <source>
        <strain evidence="7">10532</strain>
    </source>
</reference>
<dbReference type="PANTHER" id="PTHR34185">
    <property type="entry name" value="DIADENYLATE CYCLASE"/>
    <property type="match status" value="1"/>
</dbReference>
<evidence type="ECO:0000313" key="7">
    <source>
        <dbReference type="EMBL" id="MBO8457232.1"/>
    </source>
</evidence>
<protein>
    <submittedName>
        <fullName evidence="7">DNA integrity scanning protein DisA nucleotide-binding domain protein</fullName>
    </submittedName>
</protein>
<keyword evidence="2" id="KW-0808">Transferase</keyword>
<dbReference type="SUPFAM" id="SSF143597">
    <property type="entry name" value="YojJ-like"/>
    <property type="match status" value="1"/>
</dbReference>
<dbReference type="Proteomes" id="UP000823638">
    <property type="component" value="Unassembled WGS sequence"/>
</dbReference>
<reference evidence="7" key="1">
    <citation type="submission" date="2020-10" db="EMBL/GenBank/DDBJ databases">
        <authorList>
            <person name="Gilroy R."/>
        </authorList>
    </citation>
    <scope>NUCLEOTIDE SEQUENCE</scope>
    <source>
        <strain evidence="7">10532</strain>
    </source>
</reference>
<evidence type="ECO:0000256" key="3">
    <source>
        <dbReference type="ARBA" id="ARBA00022695"/>
    </source>
</evidence>
<dbReference type="PANTHER" id="PTHR34185:SF1">
    <property type="entry name" value="DIADENYLATE CYCLASE"/>
    <property type="match status" value="1"/>
</dbReference>
<evidence type="ECO:0000256" key="1">
    <source>
        <dbReference type="ARBA" id="ARBA00000877"/>
    </source>
</evidence>
<dbReference type="Pfam" id="PF02457">
    <property type="entry name" value="DAC"/>
    <property type="match status" value="1"/>
</dbReference>
<comment type="caution">
    <text evidence="7">The sequence shown here is derived from an EMBL/GenBank/DDBJ whole genome shotgun (WGS) entry which is preliminary data.</text>
</comment>
<dbReference type="GO" id="GO:0005524">
    <property type="term" value="F:ATP binding"/>
    <property type="evidence" value="ECO:0007669"/>
    <property type="project" value="UniProtKB-KW"/>
</dbReference>
<evidence type="ECO:0000256" key="4">
    <source>
        <dbReference type="ARBA" id="ARBA00022741"/>
    </source>
</evidence>
<dbReference type="EMBL" id="JADIMM010000040">
    <property type="protein sequence ID" value="MBO8457232.1"/>
    <property type="molecule type" value="Genomic_DNA"/>
</dbReference>
<proteinExistence type="predicted"/>
<dbReference type="InterPro" id="IPR050338">
    <property type="entry name" value="DisA"/>
</dbReference>
<feature type="non-terminal residue" evidence="7">
    <location>
        <position position="1"/>
    </location>
</feature>
<dbReference type="GO" id="GO:0106408">
    <property type="term" value="F:diadenylate cyclase activity"/>
    <property type="evidence" value="ECO:0007669"/>
    <property type="project" value="UniProtKB-EC"/>
</dbReference>
<evidence type="ECO:0000313" key="8">
    <source>
        <dbReference type="Proteomes" id="UP000823638"/>
    </source>
</evidence>
<dbReference type="InterPro" id="IPR003390">
    <property type="entry name" value="DNA_integrity_scan_DisA_N"/>
</dbReference>
<dbReference type="GO" id="GO:0004016">
    <property type="term" value="F:adenylate cyclase activity"/>
    <property type="evidence" value="ECO:0007669"/>
    <property type="project" value="TreeGrafter"/>
</dbReference>